<feature type="domain" description="Response regulatory" evidence="3">
    <location>
        <begin position="4"/>
        <end position="115"/>
    </location>
</feature>
<dbReference type="AlphaFoldDB" id="A0A0G0IGF7"/>
<dbReference type="EMBL" id="LBSR01000002">
    <property type="protein sequence ID" value="KKQ23294.1"/>
    <property type="molecule type" value="Genomic_DNA"/>
</dbReference>
<dbReference type="Proteomes" id="UP000034044">
    <property type="component" value="Unassembled WGS sequence"/>
</dbReference>
<name>A0A0G0IGF7_9BACT</name>
<dbReference type="InterPro" id="IPR011006">
    <property type="entry name" value="CheY-like_superfamily"/>
</dbReference>
<evidence type="ECO:0000313" key="5">
    <source>
        <dbReference type="Proteomes" id="UP000034044"/>
    </source>
</evidence>
<dbReference type="InterPro" id="IPR050595">
    <property type="entry name" value="Bact_response_regulator"/>
</dbReference>
<proteinExistence type="predicted"/>
<evidence type="ECO:0000256" key="1">
    <source>
        <dbReference type="ARBA" id="ARBA00022553"/>
    </source>
</evidence>
<dbReference type="GO" id="GO:0000160">
    <property type="term" value="P:phosphorelay signal transduction system"/>
    <property type="evidence" value="ECO:0007669"/>
    <property type="project" value="InterPro"/>
</dbReference>
<evidence type="ECO:0000259" key="3">
    <source>
        <dbReference type="PROSITE" id="PS50110"/>
    </source>
</evidence>
<dbReference type="CDD" id="cd00156">
    <property type="entry name" value="REC"/>
    <property type="match status" value="1"/>
</dbReference>
<dbReference type="PANTHER" id="PTHR44591">
    <property type="entry name" value="STRESS RESPONSE REGULATOR PROTEIN 1"/>
    <property type="match status" value="1"/>
</dbReference>
<dbReference type="Pfam" id="PF00072">
    <property type="entry name" value="Response_reg"/>
    <property type="match status" value="1"/>
</dbReference>
<keyword evidence="1 2" id="KW-0597">Phosphoprotein</keyword>
<accession>A0A0G0IGF7</accession>
<dbReference type="SMART" id="SM00448">
    <property type="entry name" value="REC"/>
    <property type="match status" value="1"/>
</dbReference>
<dbReference type="SUPFAM" id="SSF52172">
    <property type="entry name" value="CheY-like"/>
    <property type="match status" value="1"/>
</dbReference>
<gene>
    <name evidence="4" type="ORF">US36_C0002G0019</name>
</gene>
<organism evidence="4 5">
    <name type="scientific">Candidatus Wolfebacteria bacterium GW2011_GWC1_37_10</name>
    <dbReference type="NCBI Taxonomy" id="1619010"/>
    <lineage>
        <taxon>Bacteria</taxon>
        <taxon>Candidatus Wolfeibacteriota</taxon>
    </lineage>
</organism>
<reference evidence="4 5" key="1">
    <citation type="journal article" date="2015" name="Nature">
        <title>rRNA introns, odd ribosomes, and small enigmatic genomes across a large radiation of phyla.</title>
        <authorList>
            <person name="Brown C.T."/>
            <person name="Hug L.A."/>
            <person name="Thomas B.C."/>
            <person name="Sharon I."/>
            <person name="Castelle C.J."/>
            <person name="Singh A."/>
            <person name="Wilkins M.J."/>
            <person name="Williams K.H."/>
            <person name="Banfield J.F."/>
        </authorList>
    </citation>
    <scope>NUCLEOTIDE SEQUENCE [LARGE SCALE GENOMIC DNA]</scope>
</reference>
<feature type="modified residue" description="4-aspartylphosphate" evidence="2">
    <location>
        <position position="54"/>
    </location>
</feature>
<dbReference type="Gene3D" id="3.40.50.2300">
    <property type="match status" value="1"/>
</dbReference>
<evidence type="ECO:0000256" key="2">
    <source>
        <dbReference type="PROSITE-ProRule" id="PRU00169"/>
    </source>
</evidence>
<dbReference type="InterPro" id="IPR001789">
    <property type="entry name" value="Sig_transdc_resp-reg_receiver"/>
</dbReference>
<protein>
    <submittedName>
        <fullName evidence="4">Response regulator receiver domain protein</fullName>
    </submittedName>
</protein>
<dbReference type="PANTHER" id="PTHR44591:SF3">
    <property type="entry name" value="RESPONSE REGULATORY DOMAIN-CONTAINING PROTEIN"/>
    <property type="match status" value="1"/>
</dbReference>
<dbReference type="PROSITE" id="PS50110">
    <property type="entry name" value="RESPONSE_REGULATORY"/>
    <property type="match status" value="1"/>
</dbReference>
<sequence length="118" mass="13137">MKKRILVVDDWESIRETFALILTEANYEVLSASDGEEAINILAKDSGFDLVITDGRMPKKRGEELIKYIKLAHPHIKTIFVSSDDGVDALINGADVVFSKINMSFPELVETAKKFAPP</sequence>
<comment type="caution">
    <text evidence="4">The sequence shown here is derived from an EMBL/GenBank/DDBJ whole genome shotgun (WGS) entry which is preliminary data.</text>
</comment>
<evidence type="ECO:0000313" key="4">
    <source>
        <dbReference type="EMBL" id="KKQ23294.1"/>
    </source>
</evidence>